<accession>A0A498R2N6</accession>
<evidence type="ECO:0000313" key="2">
    <source>
        <dbReference type="Proteomes" id="UP000268285"/>
    </source>
</evidence>
<dbReference type="AlphaFoldDB" id="A0A498R2N6"/>
<dbReference type="EMBL" id="UPHU01000001">
    <property type="protein sequence ID" value="VBA54421.1"/>
    <property type="molecule type" value="Genomic_DNA"/>
</dbReference>
<keyword evidence="2" id="KW-1185">Reference proteome</keyword>
<name>A0A498R2N6_9MYCO</name>
<reference evidence="1 2" key="1">
    <citation type="submission" date="2018-09" db="EMBL/GenBank/DDBJ databases">
        <authorList>
            <person name="Tagini F."/>
        </authorList>
    </citation>
    <scope>NUCLEOTIDE SEQUENCE [LARGE SCALE GENOMIC DNA]</scope>
    <source>
        <strain evidence="1 2">MK142</strain>
    </source>
</reference>
<organism evidence="1 2">
    <name type="scientific">Mycobacterium pseudokansasii</name>
    <dbReference type="NCBI Taxonomy" id="2341080"/>
    <lineage>
        <taxon>Bacteria</taxon>
        <taxon>Bacillati</taxon>
        <taxon>Actinomycetota</taxon>
        <taxon>Actinomycetes</taxon>
        <taxon>Mycobacteriales</taxon>
        <taxon>Mycobacteriaceae</taxon>
        <taxon>Mycobacterium</taxon>
    </lineage>
</organism>
<gene>
    <name evidence="1" type="ORF">LAUMK142_04646</name>
</gene>
<protein>
    <submittedName>
        <fullName evidence="1">Uncharacterized protein</fullName>
    </submittedName>
</protein>
<evidence type="ECO:0000313" key="1">
    <source>
        <dbReference type="EMBL" id="VBA54421.1"/>
    </source>
</evidence>
<sequence length="88" mass="9740">MKIHPDSTFRYPILLIVVDQRATFDGALLVAGSGDIHLCLAVRIPPRNHLLIVILKDLVVYLFSTARLECCLLASVARFRTSGYRSGA</sequence>
<proteinExistence type="predicted"/>
<dbReference type="Proteomes" id="UP000268285">
    <property type="component" value="Unassembled WGS sequence"/>
</dbReference>